<evidence type="ECO:0000313" key="3">
    <source>
        <dbReference type="Proteomes" id="UP000317243"/>
    </source>
</evidence>
<gene>
    <name evidence="2" type="ORF">KOR42_42500</name>
</gene>
<accession>A0A5C5W9U0</accession>
<reference evidence="2 3" key="1">
    <citation type="submission" date="2019-02" db="EMBL/GenBank/DDBJ databases">
        <title>Deep-cultivation of Planctomycetes and their phenomic and genomic characterization uncovers novel biology.</title>
        <authorList>
            <person name="Wiegand S."/>
            <person name="Jogler M."/>
            <person name="Boedeker C."/>
            <person name="Pinto D."/>
            <person name="Vollmers J."/>
            <person name="Rivas-Marin E."/>
            <person name="Kohn T."/>
            <person name="Peeters S.H."/>
            <person name="Heuer A."/>
            <person name="Rast P."/>
            <person name="Oberbeckmann S."/>
            <person name="Bunk B."/>
            <person name="Jeske O."/>
            <person name="Meyerdierks A."/>
            <person name="Storesund J.E."/>
            <person name="Kallscheuer N."/>
            <person name="Luecker S."/>
            <person name="Lage O.M."/>
            <person name="Pohl T."/>
            <person name="Merkel B.J."/>
            <person name="Hornburger P."/>
            <person name="Mueller R.-W."/>
            <person name="Bruemmer F."/>
            <person name="Labrenz M."/>
            <person name="Spormann A.M."/>
            <person name="Op Den Camp H."/>
            <person name="Overmann J."/>
            <person name="Amann R."/>
            <person name="Jetten M.S.M."/>
            <person name="Mascher T."/>
            <person name="Medema M.H."/>
            <person name="Devos D.P."/>
            <person name="Kaster A.-K."/>
            <person name="Ovreas L."/>
            <person name="Rohde M."/>
            <person name="Galperin M.Y."/>
            <person name="Jogler C."/>
        </authorList>
    </citation>
    <scope>NUCLEOTIDE SEQUENCE [LARGE SCALE GENOMIC DNA]</scope>
    <source>
        <strain evidence="2 3">KOR42</strain>
    </source>
</reference>
<dbReference type="RefSeq" id="WP_146511628.1">
    <property type="nucleotide sequence ID" value="NZ_SIHI01000025.1"/>
</dbReference>
<comment type="caution">
    <text evidence="2">The sequence shown here is derived from an EMBL/GenBank/DDBJ whole genome shotgun (WGS) entry which is preliminary data.</text>
</comment>
<sequence length="139" mass="15029">MKELWRFTSFIWTGVFLAGVLGCGGNPDQYGVVPVRGVITCQGVPMAKAFVNFTPLDGEDRKEGRPGRPALGVTDEEGNFELTTYENGDGAIVGKHRVSVGPYSASEADNPDAVKRFPCIDSTMEIEVKPGMGEVKIEF</sequence>
<evidence type="ECO:0000313" key="2">
    <source>
        <dbReference type="EMBL" id="TWT47053.1"/>
    </source>
</evidence>
<organism evidence="2 3">
    <name type="scientific">Thalassoglobus neptunius</name>
    <dbReference type="NCBI Taxonomy" id="1938619"/>
    <lineage>
        <taxon>Bacteria</taxon>
        <taxon>Pseudomonadati</taxon>
        <taxon>Planctomycetota</taxon>
        <taxon>Planctomycetia</taxon>
        <taxon>Planctomycetales</taxon>
        <taxon>Planctomycetaceae</taxon>
        <taxon>Thalassoglobus</taxon>
    </lineage>
</organism>
<keyword evidence="3" id="KW-1185">Reference proteome</keyword>
<evidence type="ECO:0000256" key="1">
    <source>
        <dbReference type="SAM" id="MobiDB-lite"/>
    </source>
</evidence>
<evidence type="ECO:0008006" key="4">
    <source>
        <dbReference type="Google" id="ProtNLM"/>
    </source>
</evidence>
<dbReference type="OrthoDB" id="287810at2"/>
<dbReference type="AlphaFoldDB" id="A0A5C5W9U0"/>
<name>A0A5C5W9U0_9PLAN</name>
<dbReference type="Proteomes" id="UP000317243">
    <property type="component" value="Unassembled WGS sequence"/>
</dbReference>
<dbReference type="PROSITE" id="PS51257">
    <property type="entry name" value="PROKAR_LIPOPROTEIN"/>
    <property type="match status" value="1"/>
</dbReference>
<feature type="region of interest" description="Disordered" evidence="1">
    <location>
        <begin position="57"/>
        <end position="76"/>
    </location>
</feature>
<proteinExistence type="predicted"/>
<dbReference type="EMBL" id="SIHI01000025">
    <property type="protein sequence ID" value="TWT47053.1"/>
    <property type="molecule type" value="Genomic_DNA"/>
</dbReference>
<protein>
    <recommendedName>
        <fullName evidence="4">Carboxypeptidase regulatory-like domain-containing protein</fullName>
    </recommendedName>
</protein>